<feature type="chain" id="PRO_5035209507" description="Lipocalin-like domain-containing protein" evidence="1">
    <location>
        <begin position="21"/>
        <end position="137"/>
    </location>
</feature>
<reference evidence="2 3" key="1">
    <citation type="journal article" date="2018" name="J. Microbiol.">
        <title>Aestuariibaculum marinum sp. nov., a marine bacterium isolated from seawater in South Korea.</title>
        <authorList>
            <person name="Choi J."/>
            <person name="Lee D."/>
            <person name="Jang J.H."/>
            <person name="Cha S."/>
            <person name="Seo T."/>
        </authorList>
    </citation>
    <scope>NUCLEOTIDE SEQUENCE [LARGE SCALE GENOMIC DNA]</scope>
    <source>
        <strain evidence="2 3">IP7</strain>
    </source>
</reference>
<dbReference type="EMBL" id="JACVXD010000001">
    <property type="protein sequence ID" value="MBD0822709.1"/>
    <property type="molecule type" value="Genomic_DNA"/>
</dbReference>
<gene>
    <name evidence="2" type="ORF">ICJ85_01630</name>
</gene>
<organism evidence="2 3">
    <name type="scientific">Aestuariibaculum marinum</name>
    <dbReference type="NCBI Taxonomy" id="2683592"/>
    <lineage>
        <taxon>Bacteria</taxon>
        <taxon>Pseudomonadati</taxon>
        <taxon>Bacteroidota</taxon>
        <taxon>Flavobacteriia</taxon>
        <taxon>Flavobacteriales</taxon>
        <taxon>Flavobacteriaceae</taxon>
    </lineage>
</organism>
<dbReference type="AlphaFoldDB" id="A0A8J6PP55"/>
<evidence type="ECO:0000256" key="1">
    <source>
        <dbReference type="SAM" id="SignalP"/>
    </source>
</evidence>
<name>A0A8J6PP55_9FLAO</name>
<keyword evidence="1" id="KW-0732">Signal</keyword>
<keyword evidence="3" id="KW-1185">Reference proteome</keyword>
<dbReference type="RefSeq" id="WP_188222021.1">
    <property type="nucleotide sequence ID" value="NZ_JACVXD010000001.1"/>
</dbReference>
<sequence length="137" mass="16233">MKLKIIISVVFFLTYLNHSAQNLDLPKENLIGRWKFIKMIDENGKKLNPDVSLTKNSPKFKIKFPDVIYKENGENIIDPDHKTPLKANWYWIPNSKIVTVPERTDFASDTVRIEWIKKDKINFIRKGEPFIRVYKKK</sequence>
<evidence type="ECO:0000313" key="3">
    <source>
        <dbReference type="Proteomes" id="UP000621516"/>
    </source>
</evidence>
<evidence type="ECO:0008006" key="4">
    <source>
        <dbReference type="Google" id="ProtNLM"/>
    </source>
</evidence>
<proteinExistence type="predicted"/>
<comment type="caution">
    <text evidence="2">The sequence shown here is derived from an EMBL/GenBank/DDBJ whole genome shotgun (WGS) entry which is preliminary data.</text>
</comment>
<protein>
    <recommendedName>
        <fullName evidence="4">Lipocalin-like domain-containing protein</fullName>
    </recommendedName>
</protein>
<evidence type="ECO:0000313" key="2">
    <source>
        <dbReference type="EMBL" id="MBD0822709.1"/>
    </source>
</evidence>
<feature type="signal peptide" evidence="1">
    <location>
        <begin position="1"/>
        <end position="20"/>
    </location>
</feature>
<accession>A0A8J6PP55</accession>
<dbReference type="Proteomes" id="UP000621516">
    <property type="component" value="Unassembled WGS sequence"/>
</dbReference>